<dbReference type="Proteomes" id="UP000030645">
    <property type="component" value="Unassembled WGS sequence"/>
</dbReference>
<evidence type="ECO:0000256" key="2">
    <source>
        <dbReference type="ARBA" id="ARBA00004496"/>
    </source>
</evidence>
<dbReference type="InterPro" id="IPR044214">
    <property type="entry name" value="EDS1-like"/>
</dbReference>
<dbReference type="KEGG" id="mnt:21392275"/>
<evidence type="ECO:0000256" key="3">
    <source>
        <dbReference type="ARBA" id="ARBA00022490"/>
    </source>
</evidence>
<dbReference type="CDD" id="cd00519">
    <property type="entry name" value="Lipase_3"/>
    <property type="match status" value="1"/>
</dbReference>
<dbReference type="Pfam" id="PF01764">
    <property type="entry name" value="Lipase_3"/>
    <property type="match status" value="1"/>
</dbReference>
<sequence>MVTEELINKAFSEAMAAHKYPDEEFLEKRGSSEVIFSFPGYWSVKDWYSEGAFGETGIDSAFFPSLRSIGNNEYAVVNKAFQERFKLVAERSQLRNRVEEAVRDNMQIVFTGHSSGGPIAVLAAIWLLEDYAKQKSQTLISPLCLTFGSPLIGNHIFSHALRRENWSRYFFHFVTRSDIVPRVFLSPLPSNEQHFQLLLEHFRLQSLSTSRGSHGAPKFAYDFFINVMRNALTLTSHVACKLMESSNLLFETVTSFIKLSPYRPFGTYVFSNGNGKVVTLKNSDAVLQLLFYSCQPSSEDGRDIAQRSFTEHFAYENELLQSFNGYISLDGEIESTDECNDMINKAADDIGLSTRGRLCLLAAGESETQKKKNKDKMDSKKGPTEKALKEIENYKNKCAVHKVGYYDSFKLQKNEEDFKANVKRLELAGIFDEMIEMLKGYKLPDQFEGLKEWIDIGTRYRRLVEPLDIANYYRHAKNEDTGNYMKNGRPKRYRYTQRWREHAEKMREESSGESCFWAEVEELWTLMKKQPSEQKTANFGARALKVQKEVSQWGQDKVIQTDVFLNGSTFVKWWESLSFPNKLGEIEQLLNGLKN</sequence>
<accession>W9QZG2</accession>
<feature type="domain" description="Fungal lipase-type" evidence="7">
    <location>
        <begin position="64"/>
        <end position="184"/>
    </location>
</feature>
<gene>
    <name evidence="9" type="ORF">L484_008925</name>
</gene>
<dbReference type="STRING" id="981085.W9QZG2"/>
<protein>
    <submittedName>
        <fullName evidence="9">Uncharacterized protein</fullName>
    </submittedName>
</protein>
<reference evidence="10" key="1">
    <citation type="submission" date="2013-01" db="EMBL/GenBank/DDBJ databases">
        <title>Draft Genome Sequence of a Mulberry Tree, Morus notabilis C.K. Schneid.</title>
        <authorList>
            <person name="He N."/>
            <person name="Zhao S."/>
        </authorList>
    </citation>
    <scope>NUCLEOTIDE SEQUENCE</scope>
</reference>
<dbReference type="InterPro" id="IPR041266">
    <property type="entry name" value="EDS1_EP"/>
</dbReference>
<dbReference type="eggNOG" id="ENOG502QR4E">
    <property type="taxonomic scope" value="Eukaryota"/>
</dbReference>
<comment type="subcellular location">
    <subcellularLocation>
        <location evidence="2">Cytoplasm</location>
    </subcellularLocation>
    <subcellularLocation>
        <location evidence="1">Nucleus</location>
    </subcellularLocation>
</comment>
<dbReference type="Gene3D" id="3.40.50.1820">
    <property type="entry name" value="alpha/beta hydrolase"/>
    <property type="match status" value="1"/>
</dbReference>
<evidence type="ECO:0000256" key="5">
    <source>
        <dbReference type="ARBA" id="ARBA00022821"/>
    </source>
</evidence>
<dbReference type="GO" id="GO:0005634">
    <property type="term" value="C:nucleus"/>
    <property type="evidence" value="ECO:0007669"/>
    <property type="project" value="UniProtKB-SubCell"/>
</dbReference>
<evidence type="ECO:0000259" key="7">
    <source>
        <dbReference type="Pfam" id="PF01764"/>
    </source>
</evidence>
<dbReference type="GO" id="GO:0005737">
    <property type="term" value="C:cytoplasm"/>
    <property type="evidence" value="ECO:0007669"/>
    <property type="project" value="UniProtKB-SubCell"/>
</dbReference>
<dbReference type="SUPFAM" id="SSF53474">
    <property type="entry name" value="alpha/beta-Hydrolases"/>
    <property type="match status" value="1"/>
</dbReference>
<feature type="domain" description="EDS1 EP" evidence="8">
    <location>
        <begin position="389"/>
        <end position="576"/>
    </location>
</feature>
<dbReference type="SMR" id="W9QZG2"/>
<keyword evidence="5" id="KW-0611">Plant defense</keyword>
<keyword evidence="10" id="KW-1185">Reference proteome</keyword>
<dbReference type="PANTHER" id="PTHR47090">
    <property type="entry name" value="PROTEIN EDS1-RELATED"/>
    <property type="match status" value="1"/>
</dbReference>
<dbReference type="GO" id="GO:0006629">
    <property type="term" value="P:lipid metabolic process"/>
    <property type="evidence" value="ECO:0007669"/>
    <property type="project" value="InterPro"/>
</dbReference>
<dbReference type="InterPro" id="IPR029058">
    <property type="entry name" value="AB_hydrolase_fold"/>
</dbReference>
<proteinExistence type="predicted"/>
<evidence type="ECO:0000313" key="10">
    <source>
        <dbReference type="Proteomes" id="UP000030645"/>
    </source>
</evidence>
<evidence type="ECO:0000256" key="4">
    <source>
        <dbReference type="ARBA" id="ARBA00022801"/>
    </source>
</evidence>
<dbReference type="EMBL" id="KE343449">
    <property type="protein sequence ID" value="EXB29762.1"/>
    <property type="molecule type" value="Genomic_DNA"/>
</dbReference>
<evidence type="ECO:0000259" key="8">
    <source>
        <dbReference type="Pfam" id="PF18117"/>
    </source>
</evidence>
<keyword evidence="4" id="KW-0378">Hydrolase</keyword>
<organism evidence="9 10">
    <name type="scientific">Morus notabilis</name>
    <dbReference type="NCBI Taxonomy" id="981085"/>
    <lineage>
        <taxon>Eukaryota</taxon>
        <taxon>Viridiplantae</taxon>
        <taxon>Streptophyta</taxon>
        <taxon>Embryophyta</taxon>
        <taxon>Tracheophyta</taxon>
        <taxon>Spermatophyta</taxon>
        <taxon>Magnoliopsida</taxon>
        <taxon>eudicotyledons</taxon>
        <taxon>Gunneridae</taxon>
        <taxon>Pentapetalae</taxon>
        <taxon>rosids</taxon>
        <taxon>fabids</taxon>
        <taxon>Rosales</taxon>
        <taxon>Moraceae</taxon>
        <taxon>Moreae</taxon>
        <taxon>Morus</taxon>
    </lineage>
</organism>
<dbReference type="OrthoDB" id="426718at2759"/>
<name>W9QZG2_9ROSA</name>
<dbReference type="ESTHER" id="9rosa-w9qzg2">
    <property type="family name" value="Plant_lipase_EDS1-like"/>
</dbReference>
<dbReference type="Pfam" id="PF18117">
    <property type="entry name" value="EDS1_EP"/>
    <property type="match status" value="1"/>
</dbReference>
<dbReference type="GO" id="GO:0006952">
    <property type="term" value="P:defense response"/>
    <property type="evidence" value="ECO:0007669"/>
    <property type="project" value="UniProtKB-KW"/>
</dbReference>
<evidence type="ECO:0000313" key="9">
    <source>
        <dbReference type="EMBL" id="EXB29762.1"/>
    </source>
</evidence>
<dbReference type="AlphaFoldDB" id="W9QZG2"/>
<keyword evidence="3" id="KW-0963">Cytoplasm</keyword>
<dbReference type="InterPro" id="IPR002921">
    <property type="entry name" value="Fungal_lipase-type"/>
</dbReference>
<evidence type="ECO:0000256" key="1">
    <source>
        <dbReference type="ARBA" id="ARBA00004123"/>
    </source>
</evidence>
<dbReference type="PANTHER" id="PTHR47090:SF2">
    <property type="entry name" value="PROTEIN EDS1-RELATED"/>
    <property type="match status" value="1"/>
</dbReference>
<keyword evidence="6" id="KW-0539">Nucleus</keyword>
<evidence type="ECO:0000256" key="6">
    <source>
        <dbReference type="ARBA" id="ARBA00023242"/>
    </source>
</evidence>
<dbReference type="GO" id="GO:0016787">
    <property type="term" value="F:hydrolase activity"/>
    <property type="evidence" value="ECO:0007669"/>
    <property type="project" value="UniProtKB-KW"/>
</dbReference>